<feature type="region of interest" description="Disordered" evidence="2">
    <location>
        <begin position="26"/>
        <end position="72"/>
    </location>
</feature>
<reference evidence="4" key="1">
    <citation type="submission" date="2025-08" db="UniProtKB">
        <authorList>
            <consortium name="RefSeq"/>
        </authorList>
    </citation>
    <scope>IDENTIFICATION</scope>
    <source>
        <tissue evidence="4">Young leaves</tissue>
    </source>
</reference>
<dbReference type="GO" id="GO:0047661">
    <property type="term" value="F:amino-acid racemase activity"/>
    <property type="evidence" value="ECO:0007669"/>
    <property type="project" value="InterPro"/>
</dbReference>
<dbReference type="Pfam" id="PF01177">
    <property type="entry name" value="Asp_Glu_race"/>
    <property type="match status" value="1"/>
</dbReference>
<evidence type="ECO:0000313" key="3">
    <source>
        <dbReference type="Proteomes" id="UP000228380"/>
    </source>
</evidence>
<evidence type="ECO:0000256" key="2">
    <source>
        <dbReference type="SAM" id="MobiDB-lite"/>
    </source>
</evidence>
<protein>
    <submittedName>
        <fullName evidence="4">Broad specificity amino-acid racemase RacX</fullName>
    </submittedName>
</protein>
<organism evidence="3 4">
    <name type="scientific">Phoenix dactylifera</name>
    <name type="common">Date palm</name>
    <dbReference type="NCBI Taxonomy" id="42345"/>
    <lineage>
        <taxon>Eukaryota</taxon>
        <taxon>Viridiplantae</taxon>
        <taxon>Streptophyta</taxon>
        <taxon>Embryophyta</taxon>
        <taxon>Tracheophyta</taxon>
        <taxon>Spermatophyta</taxon>
        <taxon>Magnoliopsida</taxon>
        <taxon>Liliopsida</taxon>
        <taxon>Arecaceae</taxon>
        <taxon>Coryphoideae</taxon>
        <taxon>Phoeniceae</taxon>
        <taxon>Phoenix</taxon>
    </lineage>
</organism>
<sequence length="334" mass="36009">MLDGSTTMSSFPIRLVDHGVARHRMGRPKAWPSSSVRCPKPSSVLLQTDGGDDLSDSRSSTPASSRWGSGSESPVLALPNTVGVIGGVSAVSTVGFLEKLVAWSSGDGGAGLPFIACSDPVLSRELSSRKRTSFLSPASRNTDLRIDHASVVENLRRKRIFLESSGARCIVMPCHISSSWHEEISEGCSVPFLHVGECVAEELEAANLKPVEAGSNLRIGVLDTDALSTASFYTEKLQNQGFEVLLPDKETMEHTVIPAVGAFHRKDVEGARNLLRIALQVLLVRAVSTIILASDDMQGLLPRDDPLLKKCIDPMDALVRATIRWADSRANNEQ</sequence>
<dbReference type="InterPro" id="IPR001920">
    <property type="entry name" value="Asp/Glu_race"/>
</dbReference>
<dbReference type="SUPFAM" id="SSF53681">
    <property type="entry name" value="Aspartate/glutamate racemase"/>
    <property type="match status" value="2"/>
</dbReference>
<proteinExistence type="predicted"/>
<dbReference type="GeneID" id="103722904"/>
<dbReference type="InterPro" id="IPR015942">
    <property type="entry name" value="Asp/Glu/hydantoin_racemase"/>
</dbReference>
<feature type="compositionally biased region" description="Low complexity" evidence="2">
    <location>
        <begin position="57"/>
        <end position="71"/>
    </location>
</feature>
<dbReference type="OrthoDB" id="187836at2759"/>
<name>A0A8B7D2U0_PHODC</name>
<dbReference type="AlphaFoldDB" id="A0A8B7D2U0"/>
<dbReference type="Gene3D" id="3.40.50.1860">
    <property type="match status" value="2"/>
</dbReference>
<keyword evidence="3" id="KW-1185">Reference proteome</keyword>
<dbReference type="PANTHER" id="PTHR21198">
    <property type="entry name" value="GLUTAMATE RACEMASE"/>
    <property type="match status" value="1"/>
</dbReference>
<keyword evidence="1" id="KW-0413">Isomerase</keyword>
<accession>A0A8B7D2U0</accession>
<gene>
    <name evidence="4" type="primary">LOC103722904</name>
</gene>
<dbReference type="RefSeq" id="XP_008811854.1">
    <property type="nucleotide sequence ID" value="XM_008813632.4"/>
</dbReference>
<dbReference type="KEGG" id="pda:103722904"/>
<dbReference type="Proteomes" id="UP000228380">
    <property type="component" value="Unplaced"/>
</dbReference>
<evidence type="ECO:0000256" key="1">
    <source>
        <dbReference type="ARBA" id="ARBA00023235"/>
    </source>
</evidence>
<evidence type="ECO:0000313" key="4">
    <source>
        <dbReference type="RefSeq" id="XP_008811854.1"/>
    </source>
</evidence>
<dbReference type="PANTHER" id="PTHR21198:SF7">
    <property type="entry name" value="ASPARTATE-GLUTAMATE RACEMASE FAMILY"/>
    <property type="match status" value="1"/>
</dbReference>